<dbReference type="EMBL" id="MFEL01000010">
    <property type="protein sequence ID" value="OGE81123.1"/>
    <property type="molecule type" value="Genomic_DNA"/>
</dbReference>
<dbReference type="STRING" id="1817825.A2720_01110"/>
<accession>A0A1F5NU30</accession>
<reference evidence="2 3" key="1">
    <citation type="journal article" date="2016" name="Nat. Commun.">
        <title>Thousands of microbial genomes shed light on interconnected biogeochemical processes in an aquifer system.</title>
        <authorList>
            <person name="Anantharaman K."/>
            <person name="Brown C.T."/>
            <person name="Hug L.A."/>
            <person name="Sharon I."/>
            <person name="Castelle C.J."/>
            <person name="Probst A.J."/>
            <person name="Thomas B.C."/>
            <person name="Singh A."/>
            <person name="Wilkins M.J."/>
            <person name="Karaoz U."/>
            <person name="Brodie E.L."/>
            <person name="Williams K.H."/>
            <person name="Hubbard S.S."/>
            <person name="Banfield J.F."/>
        </authorList>
    </citation>
    <scope>NUCLEOTIDE SEQUENCE [LARGE SCALE GENOMIC DNA]</scope>
</reference>
<dbReference type="AlphaFoldDB" id="A0A1F5NU30"/>
<evidence type="ECO:0000259" key="1">
    <source>
        <dbReference type="Pfam" id="PF00961"/>
    </source>
</evidence>
<protein>
    <recommendedName>
        <fullName evidence="1">Homing endonuclease LAGLIDADG domain-containing protein</fullName>
    </recommendedName>
</protein>
<dbReference type="InterPro" id="IPR004860">
    <property type="entry name" value="LAGLIDADG_dom"/>
</dbReference>
<dbReference type="Proteomes" id="UP000178892">
    <property type="component" value="Unassembled WGS sequence"/>
</dbReference>
<dbReference type="Pfam" id="PF00961">
    <property type="entry name" value="LAGLIDADG_1"/>
    <property type="match status" value="1"/>
</dbReference>
<name>A0A1F5NU30_9BACT</name>
<organism evidence="2 3">
    <name type="scientific">Candidatus Doudnabacteria bacterium RIFCSPHIGHO2_01_FULL_46_24</name>
    <dbReference type="NCBI Taxonomy" id="1817825"/>
    <lineage>
        <taxon>Bacteria</taxon>
        <taxon>Candidatus Doudnaibacteriota</taxon>
    </lineage>
</organism>
<evidence type="ECO:0000313" key="2">
    <source>
        <dbReference type="EMBL" id="OGE81123.1"/>
    </source>
</evidence>
<dbReference type="PANTHER" id="PTHR36181:SF4">
    <property type="entry name" value="LAGLIDADG ENDONUCLEASE"/>
    <property type="match status" value="1"/>
</dbReference>
<dbReference type="GO" id="GO:0004519">
    <property type="term" value="F:endonuclease activity"/>
    <property type="evidence" value="ECO:0007669"/>
    <property type="project" value="InterPro"/>
</dbReference>
<dbReference type="Gene3D" id="3.10.28.10">
    <property type="entry name" value="Homing endonucleases"/>
    <property type="match status" value="1"/>
</dbReference>
<gene>
    <name evidence="2" type="ORF">A2720_01110</name>
</gene>
<feature type="domain" description="Homing endonuclease LAGLIDADG" evidence="1">
    <location>
        <begin position="14"/>
        <end position="117"/>
    </location>
</feature>
<dbReference type="SUPFAM" id="SSF55608">
    <property type="entry name" value="Homing endonucleases"/>
    <property type="match status" value="1"/>
</dbReference>
<dbReference type="InterPro" id="IPR027434">
    <property type="entry name" value="Homing_endonucl"/>
</dbReference>
<sequence>MQPETIDKLPGDYLAGFVEGEGCFALKYRLDRKIRNGKTREYFYWNAEFAIVLRSDDANLLHKIRDTLGCGSVTFVNGGKLARYSVQNPKLLREIFIPLFNKHPLRGKKASDFKLWSRGVELISGARLKNINVKKGVRGFISNHLEPDIEKELHKIRNQMLEYKSSRPNPFKFNSI</sequence>
<dbReference type="InterPro" id="IPR051289">
    <property type="entry name" value="LAGLIDADG_Endonuclease"/>
</dbReference>
<proteinExistence type="predicted"/>
<evidence type="ECO:0000313" key="3">
    <source>
        <dbReference type="Proteomes" id="UP000178892"/>
    </source>
</evidence>
<dbReference type="PANTHER" id="PTHR36181">
    <property type="entry name" value="INTRON-ENCODED ENDONUCLEASE AI3-RELATED"/>
    <property type="match status" value="1"/>
</dbReference>
<comment type="caution">
    <text evidence="2">The sequence shown here is derived from an EMBL/GenBank/DDBJ whole genome shotgun (WGS) entry which is preliminary data.</text>
</comment>